<evidence type="ECO:0000313" key="3">
    <source>
        <dbReference type="EMBL" id="SHI49814.1"/>
    </source>
</evidence>
<dbReference type="InterPro" id="IPR011051">
    <property type="entry name" value="RmlC_Cupin_sf"/>
</dbReference>
<evidence type="ECO:0000259" key="2">
    <source>
        <dbReference type="Pfam" id="PF07883"/>
    </source>
</evidence>
<reference evidence="3 4" key="1">
    <citation type="submission" date="2016-11" db="EMBL/GenBank/DDBJ databases">
        <authorList>
            <person name="Jaros S."/>
            <person name="Januszkiewicz K."/>
            <person name="Wedrychowicz H."/>
        </authorList>
    </citation>
    <scope>NUCLEOTIDE SEQUENCE [LARGE SCALE GENOMIC DNA]</scope>
    <source>
        <strain evidence="3 4">CGMCC 4.5723</strain>
    </source>
</reference>
<name>A0A1M6BM82_9ACTN</name>
<dbReference type="EMBL" id="FQZK01000001">
    <property type="protein sequence ID" value="SHI49814.1"/>
    <property type="molecule type" value="Genomic_DNA"/>
</dbReference>
<dbReference type="AlphaFoldDB" id="A0A1M6BM82"/>
<dbReference type="CDD" id="cd06991">
    <property type="entry name" value="cupin_TcmJ-like"/>
    <property type="match status" value="1"/>
</dbReference>
<dbReference type="InterPro" id="IPR052044">
    <property type="entry name" value="PKS_Associated_Protein"/>
</dbReference>
<dbReference type="PANTHER" id="PTHR36114:SF1">
    <property type="entry name" value="16.7 KDA PROTEIN IN WHIE LOCUS"/>
    <property type="match status" value="1"/>
</dbReference>
<dbReference type="PIRSF" id="PIRSF016602">
    <property type="entry name" value="CurC_prd"/>
    <property type="match status" value="1"/>
</dbReference>
<proteinExistence type="predicted"/>
<feature type="region of interest" description="Disordered" evidence="1">
    <location>
        <begin position="124"/>
        <end position="143"/>
    </location>
</feature>
<gene>
    <name evidence="3" type="ORF">SAMN05421803_101407</name>
</gene>
<dbReference type="STRING" id="758803.SAMN05421803_101407"/>
<dbReference type="InterPro" id="IPR014710">
    <property type="entry name" value="RmlC-like_jellyroll"/>
</dbReference>
<dbReference type="Pfam" id="PF07883">
    <property type="entry name" value="Cupin_2"/>
    <property type="match status" value="1"/>
</dbReference>
<dbReference type="PANTHER" id="PTHR36114">
    <property type="entry name" value="16.7 KDA PROTEIN IN WHIE LOCUS"/>
    <property type="match status" value="1"/>
</dbReference>
<feature type="domain" description="Cupin type-2" evidence="2">
    <location>
        <begin position="44"/>
        <end position="109"/>
    </location>
</feature>
<dbReference type="GO" id="GO:0004497">
    <property type="term" value="F:monooxygenase activity"/>
    <property type="evidence" value="ECO:0007669"/>
    <property type="project" value="UniProtKB-KW"/>
</dbReference>
<accession>A0A1M6BM82</accession>
<dbReference type="Proteomes" id="UP000184452">
    <property type="component" value="Unassembled WGS sequence"/>
</dbReference>
<dbReference type="InterPro" id="IPR013096">
    <property type="entry name" value="Cupin_2"/>
</dbReference>
<evidence type="ECO:0000313" key="4">
    <source>
        <dbReference type="Proteomes" id="UP000184452"/>
    </source>
</evidence>
<organism evidence="3 4">
    <name type="scientific">Nocardiopsis flavescens</name>
    <dbReference type="NCBI Taxonomy" id="758803"/>
    <lineage>
        <taxon>Bacteria</taxon>
        <taxon>Bacillati</taxon>
        <taxon>Actinomycetota</taxon>
        <taxon>Actinomycetes</taxon>
        <taxon>Streptosporangiales</taxon>
        <taxon>Nocardiopsidaceae</taxon>
        <taxon>Nocardiopsis</taxon>
    </lineage>
</organism>
<evidence type="ECO:0000256" key="1">
    <source>
        <dbReference type="SAM" id="MobiDB-lite"/>
    </source>
</evidence>
<keyword evidence="4" id="KW-1185">Reference proteome</keyword>
<dbReference type="Gene3D" id="2.60.120.10">
    <property type="entry name" value="Jelly Rolls"/>
    <property type="match status" value="1"/>
</dbReference>
<dbReference type="InterPro" id="IPR016672">
    <property type="entry name" value="Polyketide_Synth_CurC_prd"/>
</dbReference>
<dbReference type="RefSeq" id="WP_073374283.1">
    <property type="nucleotide sequence ID" value="NZ_FQZK01000001.1"/>
</dbReference>
<keyword evidence="3" id="KW-0560">Oxidoreductase</keyword>
<dbReference type="OrthoDB" id="287918at2"/>
<protein>
    <submittedName>
        <fullName evidence="3">Putative monooxygenase</fullName>
    </submittedName>
</protein>
<dbReference type="SUPFAM" id="SSF51182">
    <property type="entry name" value="RmlC-like cupins"/>
    <property type="match status" value="1"/>
</dbReference>
<keyword evidence="3" id="KW-0503">Monooxygenase</keyword>
<sequence>MTAAPVVKVSERDVPADRRRGGEVRVLLSPRTVGSTSGFGGTLVLDPQEYVCEHTHPYSEEFVYVVSGAVVLRIGDEEVEMAAGDAAVVPVGERHRIRNPGSGPARAVFHLGPLAPRPELGHVDLEELPAPGTGPASRVGGAR</sequence>